<evidence type="ECO:0000313" key="2">
    <source>
        <dbReference type="Proteomes" id="UP001165042"/>
    </source>
</evidence>
<proteinExistence type="predicted"/>
<keyword evidence="2" id="KW-1185">Reference proteome</keyword>
<comment type="caution">
    <text evidence="1">The sequence shown here is derived from an EMBL/GenBank/DDBJ whole genome shotgun (WGS) entry which is preliminary data.</text>
</comment>
<evidence type="ECO:0000313" key="1">
    <source>
        <dbReference type="EMBL" id="GLW89333.1"/>
    </source>
</evidence>
<organism evidence="1 2">
    <name type="scientific">Actinokineospora globicatena</name>
    <dbReference type="NCBI Taxonomy" id="103729"/>
    <lineage>
        <taxon>Bacteria</taxon>
        <taxon>Bacillati</taxon>
        <taxon>Actinomycetota</taxon>
        <taxon>Actinomycetes</taxon>
        <taxon>Pseudonocardiales</taxon>
        <taxon>Pseudonocardiaceae</taxon>
        <taxon>Actinokineospora</taxon>
    </lineage>
</organism>
<protein>
    <recommendedName>
        <fullName evidence="3">DNA-binding protein</fullName>
    </recommendedName>
</protein>
<evidence type="ECO:0008006" key="3">
    <source>
        <dbReference type="Google" id="ProtNLM"/>
    </source>
</evidence>
<dbReference type="EMBL" id="BSSD01000001">
    <property type="protein sequence ID" value="GLW89333.1"/>
    <property type="molecule type" value="Genomic_DNA"/>
</dbReference>
<gene>
    <name evidence="1" type="ORF">Aglo03_01490</name>
</gene>
<name>A0A9W6QF65_9PSEU</name>
<dbReference type="RefSeq" id="WP_285606581.1">
    <property type="nucleotide sequence ID" value="NZ_BSSD01000001.1"/>
</dbReference>
<dbReference type="Proteomes" id="UP001165042">
    <property type="component" value="Unassembled WGS sequence"/>
</dbReference>
<reference evidence="1" key="1">
    <citation type="submission" date="2023-02" db="EMBL/GenBank/DDBJ databases">
        <title>Actinokineospora globicatena NBRC 15670.</title>
        <authorList>
            <person name="Ichikawa N."/>
            <person name="Sato H."/>
            <person name="Tonouchi N."/>
        </authorList>
    </citation>
    <scope>NUCLEOTIDE SEQUENCE</scope>
    <source>
        <strain evidence="1">NBRC 15670</strain>
    </source>
</reference>
<accession>A0A9W6QF65</accession>
<sequence length="1584" mass="169594">MGTEATLVAAGAVLPGGSAGGDRDTLVARHYEHPALEDRVVVRLVPEVLGVAEDLTADYLGFTAPTSTAVVGVARRSALGFPAWALIHDPGNARHALALVKDIERLDRVAKSKAGTAKDGFAELATMLGRSAPHFLPTFYEEAARIFLRHGNVNYAATMFGKAREAEQVHDLAVDAERVRAVFLEFAFAGVLPAKALTAYAKDLARRFPPAEAYEQFRTLCVERVKGGLPPHAGMPEDLRRLAKAAKADPRAEDKAVLREILGTASMSRAALGFWKSYRDSLVALAAEEPAVRARLLDFVPRQRDILDPWLDILAAAGATEALTGPPDSTVSTTPAGWLAEVVSARWSDWRPPTRSQALLSLVAAMAERLVADGEPIALVARRDDVELDLLDLLLDKGVPLRLGSDGLDLNLSQWLADDSPGRRDLTSVAVGEHGATLGEQVVRHLRHSGRGKVADAEQLRAVMVVPGLRAALRARITARATAPKTTLYSLETTLREFAVLESPEAFTDAPEAAEALAGTDVVAALQHNLRSGLLDELGWPALDEVAVSHQTRATHPLGIVGEGWPALVLGSQGHFVVIGPDGVLAEHTARIPAELRSRWGHDPIANWFDGALLVTWRGPDKVMSYWSDDADRHFTPGEITGWNPSGRYASIAVPGGGRFTGKRAVHPGDTRVPEPREACGDGTTFWSVRYGAKWEWFEVNPATGASGRRGSPAFIDDFAAEGASVDLVKCDLRPTAPGTESSPLGVAAGLHGWRLRREADGTWTGEGIDGRRIRSAHAVTALVDVPGSRIAVAEAHHSVRLIDADGEVLGTMSSGAQNPDHACGTPLVLPSHWWHLLRPRDEAGSAALRSVTRDAVERMLEVAVAERERDKPESGPNGVFVDAMSGRRGRVDEAVLAALPGLTHPALMAGVSGVVTLAADYVIALRAFTTTARAARDLGDWLAANGPAVTEDEVTVALNHSGRYGGGRPTGAATAMPAVLDALQAATVEPVAGPLPGQVNVDWVDALPHLGLLVQRATSPLIPAADRVTLGHVLRWTADSGLLDQPGHWRRARVATPDRTRVEPHQVIPVRDGFIVVVDGGWGGVATTLQHTRDPGRFDLPAGWTLRDGQEIPSTIGREWIGEFLRLLDREGAAPWRPEAVPALVEATGMGTAEAAYLLGGLPGVDQWQATFISAQDRALLGLSIPEAKAARQRMKRLDIGLRRRLLAATTPADPAALWASGPDVDAVARIWVQAVGRSRPIPDDVLVDAARIPIQGPVDRVVAALNPAVLATDAATPSDEDEPVGRAPHEFHGSILQEFPPVLLWLAQRLPAASPHRATLPETLALIRQRIAHPDFAVSLGSVVDPDALRSLLGVELPAPSETVWVRDWLSITSGAHWSYLAVRPGRLGPHDRELLVAVAETTYSRTIVDALDLITSDGIAAACAVPPAGDADSYYQDPAFSVPHLVKEVGERLGLDEDVAVLYLQLLALPDPTDANVARWTGWKPARLRKARAALAETDLVVTAKRARAGRSLFLPGGWLVLAAPHLPLETWKTPMFGFTDTPASVVAAREPLADLFARAWNRVTTGDAPGYEELRTGRRR</sequence>